<keyword evidence="2" id="KW-0472">Membrane</keyword>
<evidence type="ECO:0000256" key="1">
    <source>
        <dbReference type="SAM" id="MobiDB-lite"/>
    </source>
</evidence>
<accession>A0A378T8M6</accession>
<evidence type="ECO:0000313" key="3">
    <source>
        <dbReference type="EMBL" id="STZ56980.1"/>
    </source>
</evidence>
<sequence length="122" mass="13800">MPEFRDADGVKWRVRRRWWSLWSLLDTIDISGNGTFGAIVFVLALPVLAMWPLWLLAKFCGIPWQVVTERDGDEVSSEKVRGWRASGRRIAEITAGLRELKDDQMPAPTATELNESAGTEAR</sequence>
<name>A0A378T8M6_9MYCO</name>
<keyword evidence="2" id="KW-0812">Transmembrane</keyword>
<dbReference type="Proteomes" id="UP000254978">
    <property type="component" value="Unassembled WGS sequence"/>
</dbReference>
<dbReference type="AlphaFoldDB" id="A0A378T8M6"/>
<reference evidence="3 4" key="1">
    <citation type="submission" date="2018-06" db="EMBL/GenBank/DDBJ databases">
        <authorList>
            <consortium name="Pathogen Informatics"/>
            <person name="Doyle S."/>
        </authorList>
    </citation>
    <scope>NUCLEOTIDE SEQUENCE [LARGE SCALE GENOMIC DNA]</scope>
    <source>
        <strain evidence="3 4">NCTC10821</strain>
    </source>
</reference>
<evidence type="ECO:0008006" key="5">
    <source>
        <dbReference type="Google" id="ProtNLM"/>
    </source>
</evidence>
<protein>
    <recommendedName>
        <fullName evidence="5">Transmembrane protein</fullName>
    </recommendedName>
</protein>
<evidence type="ECO:0000256" key="2">
    <source>
        <dbReference type="SAM" id="Phobius"/>
    </source>
</evidence>
<dbReference type="RefSeq" id="WP_174904640.1">
    <property type="nucleotide sequence ID" value="NZ_AP022600.1"/>
</dbReference>
<proteinExistence type="predicted"/>
<keyword evidence="2" id="KW-1133">Transmembrane helix</keyword>
<keyword evidence="4" id="KW-1185">Reference proteome</keyword>
<evidence type="ECO:0000313" key="4">
    <source>
        <dbReference type="Proteomes" id="UP000254978"/>
    </source>
</evidence>
<organism evidence="3 4">
    <name type="scientific">Mycolicibacterium tokaiense</name>
    <dbReference type="NCBI Taxonomy" id="39695"/>
    <lineage>
        <taxon>Bacteria</taxon>
        <taxon>Bacillati</taxon>
        <taxon>Actinomycetota</taxon>
        <taxon>Actinomycetes</taxon>
        <taxon>Mycobacteriales</taxon>
        <taxon>Mycobacteriaceae</taxon>
        <taxon>Mycolicibacterium</taxon>
    </lineage>
</organism>
<feature type="transmembrane region" description="Helical" evidence="2">
    <location>
        <begin position="35"/>
        <end position="56"/>
    </location>
</feature>
<dbReference type="EMBL" id="UGQT01000001">
    <property type="protein sequence ID" value="STZ56980.1"/>
    <property type="molecule type" value="Genomic_DNA"/>
</dbReference>
<feature type="compositionally biased region" description="Polar residues" evidence="1">
    <location>
        <begin position="111"/>
        <end position="122"/>
    </location>
</feature>
<gene>
    <name evidence="3" type="ORF">NCTC10821_00473</name>
</gene>
<feature type="region of interest" description="Disordered" evidence="1">
    <location>
        <begin position="101"/>
        <end position="122"/>
    </location>
</feature>